<reference evidence="2" key="1">
    <citation type="submission" date="2016-10" db="EMBL/GenBank/DDBJ databases">
        <authorList>
            <person name="Varghese N."/>
            <person name="Submissions S."/>
        </authorList>
    </citation>
    <scope>NUCLEOTIDE SEQUENCE [LARGE SCALE GENOMIC DNA]</scope>
    <source>
        <strain evidence="2">CGMCC 4.6609</strain>
    </source>
</reference>
<accession>A0A1H0VR93</accession>
<dbReference type="STRING" id="641025.SAMN05421507_11564"/>
<protein>
    <submittedName>
        <fullName evidence="1">Uncharacterized protein</fullName>
    </submittedName>
</protein>
<organism evidence="1 2">
    <name type="scientific">Lentzea jiangxiensis</name>
    <dbReference type="NCBI Taxonomy" id="641025"/>
    <lineage>
        <taxon>Bacteria</taxon>
        <taxon>Bacillati</taxon>
        <taxon>Actinomycetota</taxon>
        <taxon>Actinomycetes</taxon>
        <taxon>Pseudonocardiales</taxon>
        <taxon>Pseudonocardiaceae</taxon>
        <taxon>Lentzea</taxon>
    </lineage>
</organism>
<proteinExistence type="predicted"/>
<sequence>MSGHVWWTSPLDHLTHAIGDSAGPGDGTVDTECGRVLDIVKAGKSPSGSFCDDCLQKVGSKVDDSSRWR</sequence>
<name>A0A1H0VR93_9PSEU</name>
<evidence type="ECO:0000313" key="1">
    <source>
        <dbReference type="EMBL" id="SDP80626.1"/>
    </source>
</evidence>
<evidence type="ECO:0000313" key="2">
    <source>
        <dbReference type="Proteomes" id="UP000199691"/>
    </source>
</evidence>
<dbReference type="Proteomes" id="UP000199691">
    <property type="component" value="Unassembled WGS sequence"/>
</dbReference>
<dbReference type="AlphaFoldDB" id="A0A1H0VR93"/>
<gene>
    <name evidence="1" type="ORF">SAMN05421507_11564</name>
</gene>
<keyword evidence="2" id="KW-1185">Reference proteome</keyword>
<dbReference type="RefSeq" id="WP_090102114.1">
    <property type="nucleotide sequence ID" value="NZ_FNIX01000015.1"/>
</dbReference>
<dbReference type="EMBL" id="FNIX01000015">
    <property type="protein sequence ID" value="SDP80626.1"/>
    <property type="molecule type" value="Genomic_DNA"/>
</dbReference>